<dbReference type="EMBL" id="CAVN010000099">
    <property type="protein sequence ID" value="CDF59478.1"/>
    <property type="molecule type" value="Genomic_DNA"/>
</dbReference>
<dbReference type="InterPro" id="IPR036477">
    <property type="entry name" value="Formyl_transf_N_sf"/>
</dbReference>
<dbReference type="UniPathway" id="UPA00074">
    <property type="reaction ID" value="UER00126"/>
</dbReference>
<evidence type="ECO:0000256" key="5">
    <source>
        <dbReference type="ARBA" id="ARBA00047664"/>
    </source>
</evidence>
<feature type="binding site" evidence="6">
    <location>
        <position position="62"/>
    </location>
    <ligand>
        <name>(6R)-10-formyltetrahydrofolate</name>
        <dbReference type="ChEBI" id="CHEBI:195366"/>
    </ligand>
</feature>
<evidence type="ECO:0000256" key="6">
    <source>
        <dbReference type="HAMAP-Rule" id="MF_01930"/>
    </source>
</evidence>
<dbReference type="GO" id="GO:0005829">
    <property type="term" value="C:cytosol"/>
    <property type="evidence" value="ECO:0007669"/>
    <property type="project" value="TreeGrafter"/>
</dbReference>
<comment type="catalytic activity">
    <reaction evidence="5 6">
        <text>N(1)-(5-phospho-beta-D-ribosyl)glycinamide + (6R)-10-formyltetrahydrofolate = N(2)-formyl-N(1)-(5-phospho-beta-D-ribosyl)glycinamide + (6S)-5,6,7,8-tetrahydrofolate + H(+)</text>
        <dbReference type="Rhea" id="RHEA:15053"/>
        <dbReference type="ChEBI" id="CHEBI:15378"/>
        <dbReference type="ChEBI" id="CHEBI:57453"/>
        <dbReference type="ChEBI" id="CHEBI:143788"/>
        <dbReference type="ChEBI" id="CHEBI:147286"/>
        <dbReference type="ChEBI" id="CHEBI:195366"/>
        <dbReference type="EC" id="2.1.2.2"/>
    </reaction>
</comment>
<dbReference type="EC" id="2.1.2.2" evidence="6"/>
<dbReference type="SUPFAM" id="SSF53328">
    <property type="entry name" value="Formyltransferase"/>
    <property type="match status" value="1"/>
</dbReference>
<keyword evidence="9" id="KW-1185">Reference proteome</keyword>
<organism evidence="8 9">
    <name type="scientific">Thermobrachium celere DSM 8682</name>
    <dbReference type="NCBI Taxonomy" id="941824"/>
    <lineage>
        <taxon>Bacteria</taxon>
        <taxon>Bacillati</taxon>
        <taxon>Bacillota</taxon>
        <taxon>Clostridia</taxon>
        <taxon>Eubacteriales</taxon>
        <taxon>Clostridiaceae</taxon>
        <taxon>Thermobrachium</taxon>
    </lineage>
</organism>
<dbReference type="Proteomes" id="UP000014923">
    <property type="component" value="Unassembled WGS sequence"/>
</dbReference>
<dbReference type="PANTHER" id="PTHR43369">
    <property type="entry name" value="PHOSPHORIBOSYLGLYCINAMIDE FORMYLTRANSFERASE"/>
    <property type="match status" value="1"/>
</dbReference>
<dbReference type="Pfam" id="PF00551">
    <property type="entry name" value="Formyl_trans_N"/>
    <property type="match status" value="1"/>
</dbReference>
<dbReference type="HAMAP" id="MF_01930">
    <property type="entry name" value="PurN"/>
    <property type="match status" value="1"/>
</dbReference>
<dbReference type="NCBIfam" id="TIGR00639">
    <property type="entry name" value="PurN"/>
    <property type="match status" value="1"/>
</dbReference>
<evidence type="ECO:0000313" key="9">
    <source>
        <dbReference type="Proteomes" id="UP000014923"/>
    </source>
</evidence>
<accession>R7RV70</accession>
<comment type="similarity">
    <text evidence="4 6">Belongs to the GART family.</text>
</comment>
<gene>
    <name evidence="6" type="primary">purN</name>
    <name evidence="8" type="ORF">TCEL_00944</name>
</gene>
<feature type="domain" description="Formyl transferase N-terminal" evidence="7">
    <location>
        <begin position="3"/>
        <end position="183"/>
    </location>
</feature>
<dbReference type="GO" id="GO:0006189">
    <property type="term" value="P:'de novo' IMP biosynthetic process"/>
    <property type="evidence" value="ECO:0007669"/>
    <property type="project" value="UniProtKB-UniRule"/>
</dbReference>
<proteinExistence type="inferred from homology"/>
<evidence type="ECO:0000313" key="8">
    <source>
        <dbReference type="EMBL" id="CDF59478.1"/>
    </source>
</evidence>
<feature type="active site" description="Proton donor" evidence="6">
    <location>
        <position position="105"/>
    </location>
</feature>
<dbReference type="RefSeq" id="WP_018663410.1">
    <property type="nucleotide sequence ID" value="NZ_HF952018.1"/>
</dbReference>
<reference evidence="8" key="1">
    <citation type="submission" date="2013-03" db="EMBL/GenBank/DDBJ databases">
        <title>Draft genome sequence of the hydrogen-ethanol-producing anaerobic alkalithermophilic Caloramator celere.</title>
        <authorList>
            <person name="Ciranna A."/>
            <person name="Larjo A."/>
            <person name="Kivisto A."/>
            <person name="Santala V."/>
            <person name="Roos C."/>
            <person name="Karp M."/>
        </authorList>
    </citation>
    <scope>NUCLEOTIDE SEQUENCE [LARGE SCALE GENOMIC DNA]</scope>
    <source>
        <strain evidence="8">DSM 8682</strain>
    </source>
</reference>
<comment type="function">
    <text evidence="6">Catalyzes the transfer of a formyl group from 10-formyltetrahydrofolate to 5-phospho-ribosyl-glycinamide (GAR), producing 5-phospho-ribosyl-N-formylglycinamide (FGAR) and tetrahydrofolate.</text>
</comment>
<dbReference type="AlphaFoldDB" id="R7RV70"/>
<dbReference type="CDD" id="cd08645">
    <property type="entry name" value="FMT_core_GART"/>
    <property type="match status" value="1"/>
</dbReference>
<name>R7RV70_9CLOT</name>
<feature type="site" description="Raises pKa of active site His" evidence="6">
    <location>
        <position position="146"/>
    </location>
</feature>
<evidence type="ECO:0000256" key="3">
    <source>
        <dbReference type="ARBA" id="ARBA00022755"/>
    </source>
</evidence>
<dbReference type="InterPro" id="IPR002376">
    <property type="entry name" value="Formyl_transf_N"/>
</dbReference>
<comment type="caution">
    <text evidence="8">The sequence shown here is derived from an EMBL/GenBank/DDBJ whole genome shotgun (WGS) entry which is preliminary data.</text>
</comment>
<feature type="binding site" evidence="6">
    <location>
        <position position="103"/>
    </location>
    <ligand>
        <name>(6R)-10-formyltetrahydrofolate</name>
        <dbReference type="ChEBI" id="CHEBI:195366"/>
    </ligand>
</feature>
<dbReference type="InterPro" id="IPR001555">
    <property type="entry name" value="GART_AS"/>
</dbReference>
<dbReference type="HOGENOM" id="CLU_038395_1_3_9"/>
<keyword evidence="2 6" id="KW-0808">Transferase</keyword>
<evidence type="ECO:0000256" key="2">
    <source>
        <dbReference type="ARBA" id="ARBA00022679"/>
    </source>
</evidence>
<dbReference type="GO" id="GO:0004644">
    <property type="term" value="F:phosphoribosylglycinamide formyltransferase activity"/>
    <property type="evidence" value="ECO:0007669"/>
    <property type="project" value="UniProtKB-UniRule"/>
</dbReference>
<sequence length="197" mass="22239">MFKIAVLVSGSGTNLEAILNAIEKDEIKSKVILVIADRECYAIERASKKGIETHILDRRAYRDDLSDKIYEIVKNRADFIVLAGFLSILKGDILKEYKDRIINLHPSLLPKFGGVGMYGDNVHRAVLDNREEITGCTVHFVDEGVDTGRIILQRTVAVDCEDKIEDIKKKVQREEHIAIVEAIKKLEVDYEGVNQCI</sequence>
<keyword evidence="3 6" id="KW-0658">Purine biosynthesis</keyword>
<protein>
    <recommendedName>
        <fullName evidence="6">Phosphoribosylglycinamide formyltransferase</fullName>
        <ecNumber evidence="6">2.1.2.2</ecNumber>
    </recommendedName>
    <alternativeName>
        <fullName evidence="6">5'-phosphoribosylglycinamide transformylase</fullName>
    </alternativeName>
    <alternativeName>
        <fullName evidence="6">GAR transformylase</fullName>
        <shortName evidence="6">GART</shortName>
    </alternativeName>
</protein>
<comment type="caution">
    <text evidence="6">Lacks conserved residue(s) required for the propagation of feature annotation.</text>
</comment>
<comment type="pathway">
    <text evidence="1 6">Purine metabolism; IMP biosynthesis via de novo pathway; N(2)-formyl-N(1)-(5-phospho-D-ribosyl)glycinamide from N(1)-(5-phospho-D-ribosyl)glycinamide (10-formyl THF route): step 1/1.</text>
</comment>
<dbReference type="PROSITE" id="PS00373">
    <property type="entry name" value="GART"/>
    <property type="match status" value="1"/>
</dbReference>
<dbReference type="PANTHER" id="PTHR43369:SF2">
    <property type="entry name" value="PHOSPHORIBOSYLGLYCINAMIDE FORMYLTRANSFERASE"/>
    <property type="match status" value="1"/>
</dbReference>
<evidence type="ECO:0000256" key="4">
    <source>
        <dbReference type="ARBA" id="ARBA00038440"/>
    </source>
</evidence>
<dbReference type="Gene3D" id="3.40.50.170">
    <property type="entry name" value="Formyl transferase, N-terminal domain"/>
    <property type="match status" value="1"/>
</dbReference>
<dbReference type="eggNOG" id="COG0299">
    <property type="taxonomic scope" value="Bacteria"/>
</dbReference>
<dbReference type="InterPro" id="IPR004607">
    <property type="entry name" value="GART"/>
</dbReference>
<evidence type="ECO:0000256" key="1">
    <source>
        <dbReference type="ARBA" id="ARBA00005054"/>
    </source>
</evidence>
<feature type="binding site" evidence="6">
    <location>
        <begin position="12"/>
        <end position="14"/>
    </location>
    <ligand>
        <name>N(1)-(5-phospho-beta-D-ribosyl)glycinamide</name>
        <dbReference type="ChEBI" id="CHEBI:143788"/>
    </ligand>
</feature>
<dbReference type="OrthoDB" id="9806170at2"/>
<evidence type="ECO:0000259" key="7">
    <source>
        <dbReference type="Pfam" id="PF00551"/>
    </source>
</evidence>